<dbReference type="InterPro" id="IPR036237">
    <property type="entry name" value="Xyl_isomerase-like_sf"/>
</dbReference>
<dbReference type="EMBL" id="CAJOBD010006065">
    <property type="protein sequence ID" value="CAF4050323.1"/>
    <property type="molecule type" value="Genomic_DNA"/>
</dbReference>
<proteinExistence type="predicted"/>
<dbReference type="Gene3D" id="3.20.20.150">
    <property type="entry name" value="Divalent-metal-dependent TIM barrel enzymes"/>
    <property type="match status" value="1"/>
</dbReference>
<gene>
    <name evidence="2" type="ORF">JBS370_LOCUS29005</name>
    <name evidence="1" type="ORF">ZHD862_LOCUS34643</name>
</gene>
<dbReference type="SUPFAM" id="SSF51658">
    <property type="entry name" value="Xylose isomerase-like"/>
    <property type="match status" value="1"/>
</dbReference>
<reference evidence="1" key="1">
    <citation type="submission" date="2021-02" db="EMBL/GenBank/DDBJ databases">
        <authorList>
            <person name="Nowell W R."/>
        </authorList>
    </citation>
    <scope>NUCLEOTIDE SEQUENCE</scope>
</reference>
<evidence type="ECO:0000313" key="3">
    <source>
        <dbReference type="Proteomes" id="UP000663864"/>
    </source>
</evidence>
<dbReference type="Proteomes" id="UP000663836">
    <property type="component" value="Unassembled WGS sequence"/>
</dbReference>
<dbReference type="AlphaFoldDB" id="A0A815NYB3"/>
<dbReference type="EMBL" id="CAJNOT010004564">
    <property type="protein sequence ID" value="CAF1436962.1"/>
    <property type="molecule type" value="Genomic_DNA"/>
</dbReference>
<comment type="caution">
    <text evidence="1">The sequence shown here is derived from an EMBL/GenBank/DDBJ whole genome shotgun (WGS) entry which is preliminary data.</text>
</comment>
<evidence type="ECO:0000313" key="1">
    <source>
        <dbReference type="EMBL" id="CAF1436962.1"/>
    </source>
</evidence>
<accession>A0A815NYB3</accession>
<evidence type="ECO:0008006" key="4">
    <source>
        <dbReference type="Google" id="ProtNLM"/>
    </source>
</evidence>
<evidence type="ECO:0000313" key="2">
    <source>
        <dbReference type="EMBL" id="CAF4050323.1"/>
    </source>
</evidence>
<sequence>MPAPQLKFIRALWGAEAQFSTNIDRLFAEFHRLGYAGVEATLSDIHRISQNDRDAFRRALHDNQLELVGLVQTNYPTVKNNTWQDLSIDEHLANLEYHFEEFMPYKPIHVNIQGGQDSWSIEENEQFFEKALEIQAKYPQVTSSHETHRSRSLYNPFITAHMVKRFPTLRLTADYSHFILVCERLLEHPTDDERFRLFASRVDHLHARVGFAEHAQVNDPLEFKKETEQMQRWWEMIWDAQKNRTWTTLTPEYGPAPYAMTSEINVWDLTNREMERQKKNYAKWSNTVQ</sequence>
<organism evidence="1 3">
    <name type="scientific">Rotaria sordida</name>
    <dbReference type="NCBI Taxonomy" id="392033"/>
    <lineage>
        <taxon>Eukaryota</taxon>
        <taxon>Metazoa</taxon>
        <taxon>Spiralia</taxon>
        <taxon>Gnathifera</taxon>
        <taxon>Rotifera</taxon>
        <taxon>Eurotatoria</taxon>
        <taxon>Bdelloidea</taxon>
        <taxon>Philodinida</taxon>
        <taxon>Philodinidae</taxon>
        <taxon>Rotaria</taxon>
    </lineage>
</organism>
<dbReference type="Proteomes" id="UP000663864">
    <property type="component" value="Unassembled WGS sequence"/>
</dbReference>
<name>A0A815NYB3_9BILA</name>
<protein>
    <recommendedName>
        <fullName evidence="4">Xylose isomerase</fullName>
    </recommendedName>
</protein>